<dbReference type="RefSeq" id="WP_345923986.1">
    <property type="nucleotide sequence ID" value="NZ_JBDIVF010000001.1"/>
</dbReference>
<dbReference type="Proteomes" id="UP001548590">
    <property type="component" value="Unassembled WGS sequence"/>
</dbReference>
<proteinExistence type="predicted"/>
<accession>A0ABV2CM16</accession>
<evidence type="ECO:0000259" key="4">
    <source>
        <dbReference type="Pfam" id="PF00326"/>
    </source>
</evidence>
<dbReference type="Pfam" id="PF02897">
    <property type="entry name" value="Peptidase_S9_N"/>
    <property type="match status" value="1"/>
</dbReference>
<dbReference type="Pfam" id="PF00326">
    <property type="entry name" value="Peptidase_S9"/>
    <property type="match status" value="1"/>
</dbReference>
<evidence type="ECO:0000313" key="7">
    <source>
        <dbReference type="Proteomes" id="UP001548590"/>
    </source>
</evidence>
<reference evidence="6 7" key="1">
    <citation type="submission" date="2024-07" db="EMBL/GenBank/DDBJ databases">
        <title>Uliginosibacterium paludis KCTC:42655.</title>
        <authorList>
            <person name="Kim M.K."/>
        </authorList>
    </citation>
    <scope>NUCLEOTIDE SEQUENCE [LARGE SCALE GENOMIC DNA]</scope>
    <source>
        <strain evidence="6 7">KCTC 42655</strain>
    </source>
</reference>
<dbReference type="PANTHER" id="PTHR42881">
    <property type="entry name" value="PROLYL ENDOPEPTIDASE"/>
    <property type="match status" value="1"/>
</dbReference>
<feature type="domain" description="Peptidase S9 prolyl oligopeptidase catalytic" evidence="4">
    <location>
        <begin position="482"/>
        <end position="685"/>
    </location>
</feature>
<keyword evidence="3" id="KW-0720">Serine protease</keyword>
<keyword evidence="1" id="KW-0645">Protease</keyword>
<dbReference type="InterPro" id="IPR023302">
    <property type="entry name" value="Pept_S9A_N"/>
</dbReference>
<evidence type="ECO:0000259" key="5">
    <source>
        <dbReference type="Pfam" id="PF02897"/>
    </source>
</evidence>
<gene>
    <name evidence="6" type="ORF">ABVT11_03870</name>
</gene>
<sequence>MMISQQALPVEPADPRLWLEEVDSPRALDWVREHNARTVAQFEGTPTFSKLEAGILAALDDPARIAQVQRMGGLYYNFWRDAAHPRGLWRRIKPADYGKPDAVWETVLDLDALAASEKENWVYKGAHCAPDGSGRCLLMLSRGGADAVVVREFDLRTRAFVADGFRLPEAKTEVSWVGHDEIFVGTDFGPGSLTDSGYPRVIKRWKRGTPLSAAVTVLEGQATDVSVSAWVERFSGGHYEVLHRATSFYTSRTWLKEGGETWAVELPEDAMLRFFERQMLVQLRSDWAIEGQPRHLAGSLLAIDIDAFRAGQRNFQTLFVPTATSAIEGMVSTRHHLIVNLLDKVAGRLLEYSFRDGQWASHAVPAPALGSLQLADLAGTQADRADDYLLQTVDFITPAALYLVQAGRDERQLLARQPALFDATGLHVQQQEAVSKDGTRVPYFIVMREGLAADAGHPTLLYGYGGFEVSLTPWYSVSAGKGWLERGGVYVVANIRGGGEFGPRWHEAALKEKRQNAYDDFIAVAEDLIARGITRPQKLGIMGGSNGGLLMGVMLTQRPDLFGAVVCQVPLLDMQRYNKLLAGASWMAEYGNPDLPEEWAYIRRYSPYQNLKPGQVYPETLFTTSTRDDRVHPGHARKMMAKMEADGASKVWYYENLEGGHAGAADNRQLAHTSALAYTFLWQTLSR</sequence>
<dbReference type="InterPro" id="IPR002470">
    <property type="entry name" value="Peptidase_S9A"/>
</dbReference>
<comment type="caution">
    <text evidence="6">The sequence shown here is derived from an EMBL/GenBank/DDBJ whole genome shotgun (WGS) entry which is preliminary data.</text>
</comment>
<dbReference type="SUPFAM" id="SSF53474">
    <property type="entry name" value="alpha/beta-Hydrolases"/>
    <property type="match status" value="1"/>
</dbReference>
<evidence type="ECO:0000256" key="1">
    <source>
        <dbReference type="ARBA" id="ARBA00022670"/>
    </source>
</evidence>
<dbReference type="PRINTS" id="PR00862">
    <property type="entry name" value="PROLIGOPTASE"/>
</dbReference>
<evidence type="ECO:0000256" key="2">
    <source>
        <dbReference type="ARBA" id="ARBA00022801"/>
    </source>
</evidence>
<feature type="domain" description="Peptidase S9A N-terminal" evidence="5">
    <location>
        <begin position="13"/>
        <end position="415"/>
    </location>
</feature>
<dbReference type="InterPro" id="IPR029058">
    <property type="entry name" value="AB_hydrolase_fold"/>
</dbReference>
<dbReference type="Gene3D" id="3.40.50.1820">
    <property type="entry name" value="alpha/beta hydrolase"/>
    <property type="match status" value="1"/>
</dbReference>
<dbReference type="InterPro" id="IPR001375">
    <property type="entry name" value="Peptidase_S9_cat"/>
</dbReference>
<keyword evidence="7" id="KW-1185">Reference proteome</keyword>
<protein>
    <submittedName>
        <fullName evidence="6">Prolyl oligopeptidase family serine peptidase</fullName>
    </submittedName>
</protein>
<evidence type="ECO:0000256" key="3">
    <source>
        <dbReference type="ARBA" id="ARBA00022825"/>
    </source>
</evidence>
<evidence type="ECO:0000313" key="6">
    <source>
        <dbReference type="EMBL" id="MET1488950.1"/>
    </source>
</evidence>
<dbReference type="SUPFAM" id="SSF50993">
    <property type="entry name" value="Peptidase/esterase 'gauge' domain"/>
    <property type="match status" value="1"/>
</dbReference>
<organism evidence="6 7">
    <name type="scientific">Uliginosibacterium paludis</name>
    <dbReference type="NCBI Taxonomy" id="1615952"/>
    <lineage>
        <taxon>Bacteria</taxon>
        <taxon>Pseudomonadati</taxon>
        <taxon>Pseudomonadota</taxon>
        <taxon>Betaproteobacteria</taxon>
        <taxon>Rhodocyclales</taxon>
        <taxon>Zoogloeaceae</taxon>
        <taxon>Uliginosibacterium</taxon>
    </lineage>
</organism>
<keyword evidence="2" id="KW-0378">Hydrolase</keyword>
<name>A0ABV2CM16_9RHOO</name>
<dbReference type="InterPro" id="IPR051167">
    <property type="entry name" value="Prolyl_oligopep/macrocyclase"/>
</dbReference>
<dbReference type="Gene3D" id="2.130.10.120">
    <property type="entry name" value="Prolyl oligopeptidase, N-terminal domain"/>
    <property type="match status" value="1"/>
</dbReference>
<dbReference type="EMBL" id="JBEWLZ010000002">
    <property type="protein sequence ID" value="MET1488950.1"/>
    <property type="molecule type" value="Genomic_DNA"/>
</dbReference>
<dbReference type="PANTHER" id="PTHR42881:SF13">
    <property type="entry name" value="PROLYL ENDOPEPTIDASE"/>
    <property type="match status" value="1"/>
</dbReference>